<evidence type="ECO:0000256" key="6">
    <source>
        <dbReference type="ARBA" id="ARBA00022729"/>
    </source>
</evidence>
<name>A0A7T0DXS2_9ENTR</name>
<evidence type="ECO:0000256" key="10">
    <source>
        <dbReference type="ARBA" id="ARBA00023288"/>
    </source>
</evidence>
<evidence type="ECO:0000256" key="8">
    <source>
        <dbReference type="ARBA" id="ARBA00023136"/>
    </source>
</evidence>
<keyword evidence="7 11" id="KW-1133">Transmembrane helix</keyword>
<dbReference type="EMBL" id="CP061801">
    <property type="protein sequence ID" value="QPK01445.1"/>
    <property type="molecule type" value="Genomic_DNA"/>
</dbReference>
<keyword evidence="4" id="KW-1003">Cell membrane</keyword>
<evidence type="ECO:0000256" key="5">
    <source>
        <dbReference type="ARBA" id="ARBA00022692"/>
    </source>
</evidence>
<evidence type="ECO:0000256" key="4">
    <source>
        <dbReference type="ARBA" id="ARBA00022475"/>
    </source>
</evidence>
<comment type="similarity">
    <text evidence="2">Belongs to the YtcA family.</text>
</comment>
<sequence length="95" mass="10170">MHKHPGKPSSFHLLTVLFIAVSSLTGCSPAPSVVFFGASFPDWLLCTGIGVTGMTLLHLLSSNLHKTGWLSPAVVVYPCVTALISMLAWLIFFPS</sequence>
<dbReference type="PROSITE" id="PS51257">
    <property type="entry name" value="PROKAR_LIPOPROTEIN"/>
    <property type="match status" value="1"/>
</dbReference>
<evidence type="ECO:0000256" key="2">
    <source>
        <dbReference type="ARBA" id="ARBA00008208"/>
    </source>
</evidence>
<keyword evidence="10" id="KW-0449">Lipoprotein</keyword>
<evidence type="ECO:0000256" key="9">
    <source>
        <dbReference type="ARBA" id="ARBA00023139"/>
    </source>
</evidence>
<organism evidence="12">
    <name type="scientific">Enterobacter mori</name>
    <dbReference type="NCBI Taxonomy" id="539813"/>
    <lineage>
        <taxon>Bacteria</taxon>
        <taxon>Pseudomonadati</taxon>
        <taxon>Pseudomonadota</taxon>
        <taxon>Gammaproteobacteria</taxon>
        <taxon>Enterobacterales</taxon>
        <taxon>Enterobacteriaceae</taxon>
        <taxon>Enterobacter</taxon>
    </lineage>
</organism>
<evidence type="ECO:0000313" key="12">
    <source>
        <dbReference type="EMBL" id="QPK01445.1"/>
    </source>
</evidence>
<reference evidence="12" key="1">
    <citation type="submission" date="2020-09" db="EMBL/GenBank/DDBJ databases">
        <title>First Report of a novel Colistin-Resistant species of Enterobacter cloacae complex Producing MCR-5 isolated from hospital sewage water.</title>
        <authorList>
            <person name="Zhou K."/>
        </authorList>
    </citation>
    <scope>NUCLEOTIDE SEQUENCE [LARGE SCALE GENOMIC DNA]</scope>
    <source>
        <strain evidence="12">HSW1412</strain>
    </source>
</reference>
<feature type="transmembrane region" description="Helical" evidence="11">
    <location>
        <begin position="39"/>
        <end position="60"/>
    </location>
</feature>
<keyword evidence="8 11" id="KW-0472">Membrane</keyword>
<gene>
    <name evidence="12" type="ORF">IDM36_04730</name>
</gene>
<keyword evidence="9" id="KW-0564">Palmitate</keyword>
<accession>A0A7T0DXS2</accession>
<keyword evidence="6" id="KW-0732">Signal</keyword>
<comment type="subcellular location">
    <subcellularLocation>
        <location evidence="1">Membrane</location>
        <topology evidence="1">Multi-pass membrane protein</topology>
    </subcellularLocation>
</comment>
<feature type="transmembrane region" description="Helical" evidence="11">
    <location>
        <begin position="72"/>
        <end position="92"/>
    </location>
</feature>
<evidence type="ECO:0000256" key="11">
    <source>
        <dbReference type="SAM" id="Phobius"/>
    </source>
</evidence>
<protein>
    <recommendedName>
        <fullName evidence="3">Uncharacterized protein YtcA</fullName>
    </recommendedName>
</protein>
<proteinExistence type="inferred from homology"/>
<dbReference type="GO" id="GO:0016020">
    <property type="term" value="C:membrane"/>
    <property type="evidence" value="ECO:0007669"/>
    <property type="project" value="UniProtKB-SubCell"/>
</dbReference>
<keyword evidence="5 11" id="KW-0812">Transmembrane</keyword>
<dbReference type="Pfam" id="PF17090">
    <property type="entry name" value="Ytca"/>
    <property type="match status" value="1"/>
</dbReference>
<evidence type="ECO:0000256" key="7">
    <source>
        <dbReference type="ARBA" id="ARBA00022989"/>
    </source>
</evidence>
<dbReference type="InterPro" id="IPR031381">
    <property type="entry name" value="YtcA"/>
</dbReference>
<evidence type="ECO:0000256" key="3">
    <source>
        <dbReference type="ARBA" id="ARBA00021237"/>
    </source>
</evidence>
<evidence type="ECO:0000256" key="1">
    <source>
        <dbReference type="ARBA" id="ARBA00004141"/>
    </source>
</evidence>
<dbReference type="AlphaFoldDB" id="A0A7T0DXS2"/>